<dbReference type="InParanoid" id="A0A409XCA4"/>
<evidence type="ECO:0000256" key="5">
    <source>
        <dbReference type="ARBA" id="ARBA00022741"/>
    </source>
</evidence>
<organism evidence="14 15">
    <name type="scientific">Psilocybe cyanescens</name>
    <dbReference type="NCBI Taxonomy" id="93625"/>
    <lineage>
        <taxon>Eukaryota</taxon>
        <taxon>Fungi</taxon>
        <taxon>Dikarya</taxon>
        <taxon>Basidiomycota</taxon>
        <taxon>Agaricomycotina</taxon>
        <taxon>Agaricomycetes</taxon>
        <taxon>Agaricomycetidae</taxon>
        <taxon>Agaricales</taxon>
        <taxon>Agaricineae</taxon>
        <taxon>Strophariaceae</taxon>
        <taxon>Psilocybe</taxon>
    </lineage>
</organism>
<feature type="compositionally biased region" description="Basic and acidic residues" evidence="12">
    <location>
        <begin position="428"/>
        <end position="442"/>
    </location>
</feature>
<dbReference type="PROSITE" id="PS00107">
    <property type="entry name" value="PROTEIN_KINASE_ATP"/>
    <property type="match status" value="1"/>
</dbReference>
<protein>
    <recommendedName>
        <fullName evidence="1">non-specific serine/threonine protein kinase</fullName>
        <ecNumber evidence="1">2.7.11.1</ecNumber>
    </recommendedName>
</protein>
<dbReference type="FunFam" id="1.25.10.10:FF:000583">
    <property type="entry name" value="MAP3K epsilon protein kinase 1"/>
    <property type="match status" value="1"/>
</dbReference>
<sequence>MASSRPSSTSAPKPGSYRSLQDYQLGDSLGKGAFGQVYRALNWTSGETVAVKEIQLSNIPKGELGEIMSEIDLLKNLNHPNIVKYKGFVKTREFLYIILEFCENGSLHNISKRFGKFPESLVAVYISQVLEGLVYLHDQGVIHRDIKGANILTNKDGTVKLADFGVAAKTGGVQDGAVVGSPYWMAPEVIEQSGATTASDIWSVGCVVIELLEGHPPYHTLDPMPALFRIVQDDCPPIPEGASPIVKDFLYHCFQKDCNLRISGKKLLKHPWMVSARKQMADGKSRSGESDNEKPAGAEGNNGAKRLSNYNYDEAVLKVQEWNEALKSPSKPSKHPSRNPRPASPTQIRLSAEIPQSTSLPSLASNPLSGPSVWKNVAGPSNKAGINLVEKIQPHAFVLQPPEEQTDNWDDDFEEEISLTKIQALEKAPSEEDRHEMEDNARTIRPNRSPANQPVPLAQPPASEIQPIVEDYSDLGTEEDEVRLQEKVADFKMRNSVRRGLFHPDDIKTIGLSSSSSVAPGPLSAPLPHLTRKTSRPSISPIGSLGPSSGGSHSRAGSLASAPLGNSSGSFGRSEAKKAQNQAEFGKYAEDDDDDDYEDVFGKPNANSTGQLMQTLQLNTRLQDKSWTSDDWNEEDPFAEIDEGFSEEDLEANLQRDKYARLCGTVNQLIDELTPSAPDSQLRDACDQLLTIMTETPEMQVQLVSSHGMLAILEVLEGRCSRDVINKLLQIINLLVTEDLGFLESFCLIGGIPVMMEFTSKKYPSECRLEASNFIRLLCHTSVLTLQMFISCRGLKVLVDLLDENEQRELVEHALNGIGSVFELQSPTTKNDFCRMFIREGLLDPLSSALVNVMTVRDIPTIETKMKIIQILLVFSQVSQSDIHVRRALGTRKVIRRLLRACELLEPECLVQMLKAVKHLSMNAMLLEVLQNANALEVLIPILDEQSSGPHCNEISNHVFQTCYNLCRLNKSRQEEAAQAGIIPCLKRVIETSSPLKQFALPILCDLSGAGKSCRSLLWQYDGLGMYVKLLDDPYFQVSALESILSWLQDETARVEDELLKQDAVDSLLKCFVSSKSNSFENLLDPFLKVIRLSTPVTIAITKSSAFFKRIIDRLGQNSRAVVRLNLLRILRSVCDVHPNRAMLVERYGLLGVVERLSKGGGDGAVLVRELAREIVPALKPALRPAISGRVRSVGTGSVDLSSPQQKVGSGLVAKRLRRAASEAGSTPLGSVNVNSSFSNGDSQMPRLNLNTRDISSSSGMKSRPPGSTRPVSATTRQKLGDIPWANTNNNGSGVSDRWG</sequence>
<keyword evidence="5 11" id="KW-0547">Nucleotide-binding</keyword>
<keyword evidence="6" id="KW-0418">Kinase</keyword>
<dbReference type="Gene3D" id="1.25.10.10">
    <property type="entry name" value="Leucine-rich Repeat Variant"/>
    <property type="match status" value="2"/>
</dbReference>
<dbReference type="OrthoDB" id="8693905at2759"/>
<dbReference type="PANTHER" id="PTHR24361:SF433">
    <property type="entry name" value="PROTEIN KINASE DOMAIN-CONTAINING PROTEIN"/>
    <property type="match status" value="1"/>
</dbReference>
<dbReference type="STRING" id="93625.A0A409XCA4"/>
<keyword evidence="3" id="KW-0808">Transferase</keyword>
<evidence type="ECO:0000256" key="8">
    <source>
        <dbReference type="ARBA" id="ARBA00025754"/>
    </source>
</evidence>
<feature type="compositionally biased region" description="Basic and acidic residues" evidence="12">
    <location>
        <begin position="279"/>
        <end position="296"/>
    </location>
</feature>
<feature type="domain" description="Protein kinase" evidence="13">
    <location>
        <begin position="23"/>
        <end position="273"/>
    </location>
</feature>
<feature type="region of interest" description="Disordered" evidence="12">
    <location>
        <begin position="326"/>
        <end position="346"/>
    </location>
</feature>
<dbReference type="PROSITE" id="PS50011">
    <property type="entry name" value="PROTEIN_KINASE_DOM"/>
    <property type="match status" value="1"/>
</dbReference>
<dbReference type="GO" id="GO:0004674">
    <property type="term" value="F:protein serine/threonine kinase activity"/>
    <property type="evidence" value="ECO:0007669"/>
    <property type="project" value="UniProtKB-KW"/>
</dbReference>
<evidence type="ECO:0000256" key="12">
    <source>
        <dbReference type="SAM" id="MobiDB-lite"/>
    </source>
</evidence>
<name>A0A409XCA4_PSICY</name>
<dbReference type="SUPFAM" id="SSF56112">
    <property type="entry name" value="Protein kinase-like (PK-like)"/>
    <property type="match status" value="1"/>
</dbReference>
<keyword evidence="15" id="KW-1185">Reference proteome</keyword>
<dbReference type="PANTHER" id="PTHR24361">
    <property type="entry name" value="MITOGEN-ACTIVATED KINASE KINASE KINASE"/>
    <property type="match status" value="1"/>
</dbReference>
<feature type="compositionally biased region" description="Low complexity" evidence="12">
    <location>
        <begin position="511"/>
        <end position="528"/>
    </location>
</feature>
<dbReference type="GO" id="GO:0046872">
    <property type="term" value="F:metal ion binding"/>
    <property type="evidence" value="ECO:0007669"/>
    <property type="project" value="UniProtKB-KW"/>
</dbReference>
<evidence type="ECO:0000259" key="13">
    <source>
        <dbReference type="PROSITE" id="PS50011"/>
    </source>
</evidence>
<evidence type="ECO:0000256" key="2">
    <source>
        <dbReference type="ARBA" id="ARBA00022527"/>
    </source>
</evidence>
<dbReference type="CDD" id="cd06627">
    <property type="entry name" value="STKc_Cdc7_like"/>
    <property type="match status" value="1"/>
</dbReference>
<feature type="compositionally biased region" description="Low complexity" evidence="12">
    <location>
        <begin position="1230"/>
        <end position="1243"/>
    </location>
</feature>
<keyword evidence="2" id="KW-0723">Serine/threonine-protein kinase</keyword>
<keyword evidence="4" id="KW-0479">Metal-binding</keyword>
<dbReference type="EMBL" id="NHYD01002088">
    <property type="protein sequence ID" value="PPQ88385.1"/>
    <property type="molecule type" value="Genomic_DNA"/>
</dbReference>
<dbReference type="InterPro" id="IPR053235">
    <property type="entry name" value="Ser_Thr_kinase"/>
</dbReference>
<reference evidence="14 15" key="1">
    <citation type="journal article" date="2018" name="Evol. Lett.">
        <title>Horizontal gene cluster transfer increased hallucinogenic mushroom diversity.</title>
        <authorList>
            <person name="Reynolds H.T."/>
            <person name="Vijayakumar V."/>
            <person name="Gluck-Thaler E."/>
            <person name="Korotkin H.B."/>
            <person name="Matheny P.B."/>
            <person name="Slot J.C."/>
        </authorList>
    </citation>
    <scope>NUCLEOTIDE SEQUENCE [LARGE SCALE GENOMIC DNA]</scope>
    <source>
        <strain evidence="14 15">2631</strain>
    </source>
</reference>
<dbReference type="InterPro" id="IPR016024">
    <property type="entry name" value="ARM-type_fold"/>
</dbReference>
<dbReference type="Proteomes" id="UP000283269">
    <property type="component" value="Unassembled WGS sequence"/>
</dbReference>
<dbReference type="InterPro" id="IPR017441">
    <property type="entry name" value="Protein_kinase_ATP_BS"/>
</dbReference>
<feature type="region of interest" description="Disordered" evidence="12">
    <location>
        <begin position="1223"/>
        <end position="1300"/>
    </location>
</feature>
<dbReference type="InterPro" id="IPR011989">
    <property type="entry name" value="ARM-like"/>
</dbReference>
<evidence type="ECO:0000256" key="7">
    <source>
        <dbReference type="ARBA" id="ARBA00022840"/>
    </source>
</evidence>
<keyword evidence="7 11" id="KW-0067">ATP-binding</keyword>
<comment type="similarity">
    <text evidence="8">Belongs to the protein kinase superfamily. STE Ser/Thr protein kinase family.</text>
</comment>
<gene>
    <name evidence="14" type="ORF">CVT25_011264</name>
</gene>
<evidence type="ECO:0000256" key="11">
    <source>
        <dbReference type="PROSITE-ProRule" id="PRU10141"/>
    </source>
</evidence>
<accession>A0A409XCA4</accession>
<evidence type="ECO:0000313" key="15">
    <source>
        <dbReference type="Proteomes" id="UP000283269"/>
    </source>
</evidence>
<feature type="region of interest" description="Disordered" evidence="12">
    <location>
        <begin position="506"/>
        <end position="593"/>
    </location>
</feature>
<dbReference type="FunCoup" id="A0A409XCA4">
    <property type="interactions" value="352"/>
</dbReference>
<comment type="caution">
    <text evidence="14">The sequence shown here is derived from an EMBL/GenBank/DDBJ whole genome shotgun (WGS) entry which is preliminary data.</text>
</comment>
<dbReference type="EC" id="2.7.11.1" evidence="1"/>
<evidence type="ECO:0000256" key="10">
    <source>
        <dbReference type="ARBA" id="ARBA00048679"/>
    </source>
</evidence>
<evidence type="ECO:0000256" key="3">
    <source>
        <dbReference type="ARBA" id="ARBA00022679"/>
    </source>
</evidence>
<dbReference type="FunFam" id="3.30.200.20:FF:000042">
    <property type="entry name" value="Aurora kinase A"/>
    <property type="match status" value="1"/>
</dbReference>
<feature type="region of interest" description="Disordered" evidence="12">
    <location>
        <begin position="426"/>
        <end position="463"/>
    </location>
</feature>
<feature type="compositionally biased region" description="Low complexity" evidence="12">
    <location>
        <begin position="536"/>
        <end position="555"/>
    </location>
</feature>
<dbReference type="PROSITE" id="PS00108">
    <property type="entry name" value="PROTEIN_KINASE_ST"/>
    <property type="match status" value="1"/>
</dbReference>
<feature type="region of interest" description="Disordered" evidence="12">
    <location>
        <begin position="278"/>
        <end position="305"/>
    </location>
</feature>
<dbReference type="GO" id="GO:0005737">
    <property type="term" value="C:cytoplasm"/>
    <property type="evidence" value="ECO:0007669"/>
    <property type="project" value="TreeGrafter"/>
</dbReference>
<feature type="binding site" evidence="11">
    <location>
        <position position="52"/>
    </location>
    <ligand>
        <name>ATP</name>
        <dbReference type="ChEBI" id="CHEBI:30616"/>
    </ligand>
</feature>
<dbReference type="InterPro" id="IPR008271">
    <property type="entry name" value="Ser/Thr_kinase_AS"/>
</dbReference>
<dbReference type="Gene3D" id="1.10.510.10">
    <property type="entry name" value="Transferase(Phosphotransferase) domain 1"/>
    <property type="match status" value="1"/>
</dbReference>
<feature type="compositionally biased region" description="Polar residues" evidence="12">
    <location>
        <begin position="1249"/>
        <end position="1261"/>
    </location>
</feature>
<dbReference type="SMART" id="SM00220">
    <property type="entry name" value="S_TKc"/>
    <property type="match status" value="1"/>
</dbReference>
<evidence type="ECO:0000256" key="9">
    <source>
        <dbReference type="ARBA" id="ARBA00047899"/>
    </source>
</evidence>
<dbReference type="InterPro" id="IPR011009">
    <property type="entry name" value="Kinase-like_dom_sf"/>
</dbReference>
<dbReference type="InterPro" id="IPR000719">
    <property type="entry name" value="Prot_kinase_dom"/>
</dbReference>
<proteinExistence type="inferred from homology"/>
<dbReference type="Pfam" id="PF00069">
    <property type="entry name" value="Pkinase"/>
    <property type="match status" value="1"/>
</dbReference>
<evidence type="ECO:0000256" key="4">
    <source>
        <dbReference type="ARBA" id="ARBA00022723"/>
    </source>
</evidence>
<dbReference type="SUPFAM" id="SSF48371">
    <property type="entry name" value="ARM repeat"/>
    <property type="match status" value="1"/>
</dbReference>
<dbReference type="GO" id="GO:0005524">
    <property type="term" value="F:ATP binding"/>
    <property type="evidence" value="ECO:0007669"/>
    <property type="project" value="UniProtKB-UniRule"/>
</dbReference>
<dbReference type="FunFam" id="1.10.510.10:FF:000946">
    <property type="entry name" value="Probable serine/threonine-protein kinase DDB_G0284251"/>
    <property type="match status" value="1"/>
</dbReference>
<evidence type="ECO:0000256" key="1">
    <source>
        <dbReference type="ARBA" id="ARBA00012513"/>
    </source>
</evidence>
<evidence type="ECO:0000313" key="14">
    <source>
        <dbReference type="EMBL" id="PPQ88385.1"/>
    </source>
</evidence>
<evidence type="ECO:0000256" key="6">
    <source>
        <dbReference type="ARBA" id="ARBA00022777"/>
    </source>
</evidence>
<comment type="catalytic activity">
    <reaction evidence="9">
        <text>L-threonyl-[protein] + ATP = O-phospho-L-threonyl-[protein] + ADP + H(+)</text>
        <dbReference type="Rhea" id="RHEA:46608"/>
        <dbReference type="Rhea" id="RHEA-COMP:11060"/>
        <dbReference type="Rhea" id="RHEA-COMP:11605"/>
        <dbReference type="ChEBI" id="CHEBI:15378"/>
        <dbReference type="ChEBI" id="CHEBI:30013"/>
        <dbReference type="ChEBI" id="CHEBI:30616"/>
        <dbReference type="ChEBI" id="CHEBI:61977"/>
        <dbReference type="ChEBI" id="CHEBI:456216"/>
        <dbReference type="EC" id="2.7.11.1"/>
    </reaction>
</comment>
<comment type="catalytic activity">
    <reaction evidence="10">
        <text>L-seryl-[protein] + ATP = O-phospho-L-seryl-[protein] + ADP + H(+)</text>
        <dbReference type="Rhea" id="RHEA:17989"/>
        <dbReference type="Rhea" id="RHEA-COMP:9863"/>
        <dbReference type="Rhea" id="RHEA-COMP:11604"/>
        <dbReference type="ChEBI" id="CHEBI:15378"/>
        <dbReference type="ChEBI" id="CHEBI:29999"/>
        <dbReference type="ChEBI" id="CHEBI:30616"/>
        <dbReference type="ChEBI" id="CHEBI:83421"/>
        <dbReference type="ChEBI" id="CHEBI:456216"/>
        <dbReference type="EC" id="2.7.11.1"/>
    </reaction>
</comment>